<evidence type="ECO:0000256" key="1">
    <source>
        <dbReference type="ARBA" id="ARBA00004245"/>
    </source>
</evidence>
<evidence type="ECO:0000256" key="7">
    <source>
        <dbReference type="ARBA" id="ARBA00023212"/>
    </source>
</evidence>
<dbReference type="SMART" id="SM00064">
    <property type="entry name" value="FYVE"/>
    <property type="match status" value="1"/>
</dbReference>
<dbReference type="GO" id="GO:0005085">
    <property type="term" value="F:guanyl-nucleotide exchange factor activity"/>
    <property type="evidence" value="ECO:0007669"/>
    <property type="project" value="UniProtKB-KW"/>
</dbReference>
<feature type="compositionally biased region" description="Basic and acidic residues" evidence="9">
    <location>
        <begin position="811"/>
        <end position="829"/>
    </location>
</feature>
<dbReference type="Pfam" id="PF01363">
    <property type="entry name" value="FYVE"/>
    <property type="match status" value="1"/>
</dbReference>
<sequence length="943" mass="106958">MLQLRMEIFHPNYLEELLRIQRGADALKKESSRDASTYHSVRISRGNHLLPPSIENNSDLKNSRFSGHDAVRDIVHDFEQKEKKRKKAEFVIEEMIHFEKRLLEILRILKNISDKICESNCYRSNCTFREIFKEIPSLYQLHVHISDGLDKAKESKNYALPSVFVDDKEIPYLNIYKSFVCHYAVNYPNLAQLYSKDKEFNALCRSVVTTSKFEEQRIQDVCGMYFGVHSSLTRFKLLITKLEEALTRDNPLMEDVKKAVKVLDNLLVHSEGEMLRQGKVSEAQSVLAKLDGRELNLRHIPPLLLEGPCKKIPRRSTHNRILDRYLFLFSGYLVLTEPQSSAGRYQVKSEMELAGMTLSEIQEDDEILVPHCFRIKAKEICLELSFQNEDEKSRWWDAIQQAISQERGRNGSVISLSAQTNQSHIPSSGETATEWVKDEQSTMCAECHCEFTILNRRHHCRACGKVFCGSCSAYRAPIAFLNGKLKRVCVVDYYLINRDLKPPNASIMEGIIRRTQKEEAHEESGHLFWCPFRQGTWSMKPTVRSSNSSIQHKYVHFDPSRSSNPMNSYYSSSRLRSARHLTKLKSLDAVQSSSQDSQSSPDNDSLSSDTSSHSEAQRSGSLASSLSNLSFCVCRVFCVLQSDTLLSIYAAKADTKAKDQMTLIGTRLFYLDTDNPVPYGRPRSASWTLLTSVADKQLDPEKPHVKRANSPPTTNSDSEVKTPCSSNSSGQTPKSPVHIKISHFEGGASGTLVRSTADLLSTIHKGSNPMYRNTRPPPLGPKPNISLTNLTSVGSRKQHETSKSPVNASQETHETGDCGREDCNYREARPSNTVGSSAGRRLMIPKEAPQVMMRQEENKRDNFSVDKSQKVKSVSSRFDQSEIEKQLESISPTVLGILRDNLGFLLLPMNTDCLAHYFEAPSPEIRTKWIDIIRRTCIKYMSR</sequence>
<keyword evidence="6" id="KW-0862">Zinc</keyword>
<proteinExistence type="predicted"/>
<evidence type="ECO:0000256" key="8">
    <source>
        <dbReference type="PROSITE-ProRule" id="PRU00091"/>
    </source>
</evidence>
<accession>A0AAV2TI96</accession>
<comment type="caution">
    <text evidence="13">The sequence shown here is derived from an EMBL/GenBank/DDBJ whole genome shotgun (WGS) entry which is preliminary data.</text>
</comment>
<reference evidence="13" key="1">
    <citation type="submission" date="2024-06" db="EMBL/GenBank/DDBJ databases">
        <authorList>
            <person name="Liu X."/>
            <person name="Lenzi L."/>
            <person name="Haldenby T S."/>
            <person name="Uol C."/>
        </authorList>
    </citation>
    <scope>NUCLEOTIDE SEQUENCE</scope>
</reference>
<protein>
    <submittedName>
        <fullName evidence="13">Uncharacterized protein</fullName>
    </submittedName>
</protein>
<dbReference type="Pfam" id="PF00169">
    <property type="entry name" value="PH"/>
    <property type="match status" value="1"/>
</dbReference>
<evidence type="ECO:0000256" key="3">
    <source>
        <dbReference type="ARBA" id="ARBA00022658"/>
    </source>
</evidence>
<evidence type="ECO:0000313" key="13">
    <source>
        <dbReference type="EMBL" id="CAL5135806.1"/>
    </source>
</evidence>
<dbReference type="Proteomes" id="UP001497525">
    <property type="component" value="Unassembled WGS sequence"/>
</dbReference>
<evidence type="ECO:0000259" key="11">
    <source>
        <dbReference type="PROSITE" id="PS50010"/>
    </source>
</evidence>
<comment type="subcellular location">
    <subcellularLocation>
        <location evidence="1">Cytoplasm</location>
        <location evidence="1">Cytoskeleton</location>
    </subcellularLocation>
</comment>
<feature type="region of interest" description="Disordered" evidence="9">
    <location>
        <begin position="764"/>
        <end position="841"/>
    </location>
</feature>
<evidence type="ECO:0000313" key="14">
    <source>
        <dbReference type="Proteomes" id="UP001497525"/>
    </source>
</evidence>
<dbReference type="PROSITE" id="PS50178">
    <property type="entry name" value="ZF_FYVE"/>
    <property type="match status" value="1"/>
</dbReference>
<organism evidence="13 14">
    <name type="scientific">Calicophoron daubneyi</name>
    <name type="common">Rumen fluke</name>
    <name type="synonym">Paramphistomum daubneyi</name>
    <dbReference type="NCBI Taxonomy" id="300641"/>
    <lineage>
        <taxon>Eukaryota</taxon>
        <taxon>Metazoa</taxon>
        <taxon>Spiralia</taxon>
        <taxon>Lophotrochozoa</taxon>
        <taxon>Platyhelminthes</taxon>
        <taxon>Trematoda</taxon>
        <taxon>Digenea</taxon>
        <taxon>Plagiorchiida</taxon>
        <taxon>Pronocephalata</taxon>
        <taxon>Paramphistomoidea</taxon>
        <taxon>Paramphistomidae</taxon>
        <taxon>Calicophoron</taxon>
    </lineage>
</organism>
<feature type="compositionally biased region" description="Polar residues" evidence="9">
    <location>
        <begin position="710"/>
        <end position="734"/>
    </location>
</feature>
<dbReference type="InterPro" id="IPR001849">
    <property type="entry name" value="PH_domain"/>
</dbReference>
<feature type="domain" description="FYVE-type" evidence="12">
    <location>
        <begin position="438"/>
        <end position="489"/>
    </location>
</feature>
<dbReference type="GO" id="GO:0005737">
    <property type="term" value="C:cytoplasm"/>
    <property type="evidence" value="ECO:0007669"/>
    <property type="project" value="TreeGrafter"/>
</dbReference>
<dbReference type="Pfam" id="PF00621">
    <property type="entry name" value="RhoGEF"/>
    <property type="match status" value="1"/>
</dbReference>
<dbReference type="SUPFAM" id="SSF57903">
    <property type="entry name" value="FYVE/PHD zinc finger"/>
    <property type="match status" value="1"/>
</dbReference>
<feature type="domain" description="PH" evidence="10">
    <location>
        <begin position="302"/>
        <end position="404"/>
    </location>
</feature>
<dbReference type="GO" id="GO:0008270">
    <property type="term" value="F:zinc ion binding"/>
    <property type="evidence" value="ECO:0007669"/>
    <property type="project" value="UniProtKB-KW"/>
</dbReference>
<evidence type="ECO:0000256" key="2">
    <source>
        <dbReference type="ARBA" id="ARBA00022490"/>
    </source>
</evidence>
<dbReference type="EMBL" id="CAXLJL010000268">
    <property type="protein sequence ID" value="CAL5135806.1"/>
    <property type="molecule type" value="Genomic_DNA"/>
</dbReference>
<evidence type="ECO:0000259" key="12">
    <source>
        <dbReference type="PROSITE" id="PS50178"/>
    </source>
</evidence>
<dbReference type="InterPro" id="IPR000306">
    <property type="entry name" value="Znf_FYVE"/>
</dbReference>
<evidence type="ECO:0000259" key="10">
    <source>
        <dbReference type="PROSITE" id="PS50003"/>
    </source>
</evidence>
<keyword evidence="2" id="KW-0963">Cytoplasm</keyword>
<feature type="region of interest" description="Disordered" evidence="9">
    <location>
        <begin position="698"/>
        <end position="737"/>
    </location>
</feature>
<dbReference type="PANTHER" id="PTHR12673:SF159">
    <property type="entry name" value="LD03170P"/>
    <property type="match status" value="1"/>
</dbReference>
<dbReference type="InterPro" id="IPR011993">
    <property type="entry name" value="PH-like_dom_sf"/>
</dbReference>
<dbReference type="SUPFAM" id="SSF48065">
    <property type="entry name" value="DBL homology domain (DH-domain)"/>
    <property type="match status" value="1"/>
</dbReference>
<feature type="domain" description="DH" evidence="11">
    <location>
        <begin position="87"/>
        <end position="273"/>
    </location>
</feature>
<dbReference type="AlphaFoldDB" id="A0AAV2TI96"/>
<dbReference type="PROSITE" id="PS50003">
    <property type="entry name" value="PH_DOMAIN"/>
    <property type="match status" value="1"/>
</dbReference>
<gene>
    <name evidence="13" type="ORF">CDAUBV1_LOCUS9917</name>
</gene>
<keyword evidence="5 8" id="KW-0863">Zinc-finger</keyword>
<dbReference type="Gene3D" id="1.20.900.10">
    <property type="entry name" value="Dbl homology (DH) domain"/>
    <property type="match status" value="1"/>
</dbReference>
<dbReference type="PROSITE" id="PS50010">
    <property type="entry name" value="DH_2"/>
    <property type="match status" value="1"/>
</dbReference>
<evidence type="ECO:0000256" key="4">
    <source>
        <dbReference type="ARBA" id="ARBA00022723"/>
    </source>
</evidence>
<dbReference type="PANTHER" id="PTHR12673">
    <property type="entry name" value="FACIOGENITAL DYSPLASIA PROTEIN"/>
    <property type="match status" value="1"/>
</dbReference>
<dbReference type="InterPro" id="IPR000219">
    <property type="entry name" value="DH_dom"/>
</dbReference>
<dbReference type="InterPro" id="IPR035899">
    <property type="entry name" value="DBL_dom_sf"/>
</dbReference>
<evidence type="ECO:0000256" key="5">
    <source>
        <dbReference type="ARBA" id="ARBA00022771"/>
    </source>
</evidence>
<evidence type="ECO:0000256" key="6">
    <source>
        <dbReference type="ARBA" id="ARBA00022833"/>
    </source>
</evidence>
<dbReference type="SUPFAM" id="SSF50729">
    <property type="entry name" value="PH domain-like"/>
    <property type="match status" value="1"/>
</dbReference>
<feature type="compositionally biased region" description="Polar residues" evidence="9">
    <location>
        <begin position="785"/>
        <end position="795"/>
    </location>
</feature>
<dbReference type="InterPro" id="IPR013083">
    <property type="entry name" value="Znf_RING/FYVE/PHD"/>
</dbReference>
<dbReference type="Gene3D" id="3.30.40.10">
    <property type="entry name" value="Zinc/RING finger domain, C3HC4 (zinc finger)"/>
    <property type="match status" value="1"/>
</dbReference>
<dbReference type="Gene3D" id="2.30.29.30">
    <property type="entry name" value="Pleckstrin-homology domain (PH domain)/Phosphotyrosine-binding domain (PTB)"/>
    <property type="match status" value="1"/>
</dbReference>
<dbReference type="InterPro" id="IPR051092">
    <property type="entry name" value="FYVE_RhoGEF_PH"/>
</dbReference>
<dbReference type="GO" id="GO:0005856">
    <property type="term" value="C:cytoskeleton"/>
    <property type="evidence" value="ECO:0007669"/>
    <property type="project" value="UniProtKB-SubCell"/>
</dbReference>
<name>A0AAV2TI96_CALDB</name>
<keyword evidence="4" id="KW-0479">Metal-binding</keyword>
<keyword evidence="3" id="KW-0344">Guanine-nucleotide releasing factor</keyword>
<keyword evidence="7" id="KW-0206">Cytoskeleton</keyword>
<dbReference type="SMART" id="SM00233">
    <property type="entry name" value="PH"/>
    <property type="match status" value="2"/>
</dbReference>
<dbReference type="InterPro" id="IPR011011">
    <property type="entry name" value="Znf_FYVE_PHD"/>
</dbReference>
<evidence type="ECO:0000256" key="9">
    <source>
        <dbReference type="SAM" id="MobiDB-lite"/>
    </source>
</evidence>
<feature type="region of interest" description="Disordered" evidence="9">
    <location>
        <begin position="588"/>
        <end position="616"/>
    </location>
</feature>
<dbReference type="InterPro" id="IPR017455">
    <property type="entry name" value="Znf_FYVE-rel"/>
</dbReference>